<dbReference type="InterPro" id="IPR014043">
    <property type="entry name" value="Acyl_transferase_dom"/>
</dbReference>
<dbReference type="PROSITE" id="PS50075">
    <property type="entry name" value="CARRIER"/>
    <property type="match status" value="1"/>
</dbReference>
<dbReference type="Gene3D" id="3.40.50.720">
    <property type="entry name" value="NAD(P)-binding Rossmann-like Domain"/>
    <property type="match status" value="1"/>
</dbReference>
<sequence length="1222" mass="129041">MDPAAAEFERITTGVKLNTPTAAIISTLTGQPATADQLTSPHYWARQLREPVRFHDSITTLLTQGEHLFIELSAHPVLAPALTDTLANTPEHHQSAVITTLHRDHPDLDSITTTLAHLHTHGHSPTWTTLYPGAHNLPLPTYPFQHHPYWLTPPASSPSPPSEPAEGQLWNAVDTDAVDTVAQLLGIEDTAQAAALGPVVAALRQWRKQLTDRSAVDKLRYRVSWQAITANTFPPTRPRWLILTHPEQSENPWLQALVTGHPTEFSTAAIDTDHLDRDGLAALLVEQSAATGCDGVLSLLALHDRTDPTLPGPSTGLVSTLLLVQAYGDSGLSLPLWVLTRGGAQLSADEEPLTPSQAAVWGLGQSVCLEHPDWWGGLIDLPAVPTAHDITRLHTILTCPQPEDQLALRPHGVHARRLQPAPLPADHRHRWKPSGTAVITGITGQLGPRIARWLAHAGASHLVLLSRTAAQHPQIAELEQQLHAAGVSTTTASVDLCDRHALAGVIDHIRTQHGPINTVVHAAASLGWATLAETTLDEFTQTYAAKALGAQNLITTLHDQPPQTFIMFSSAAATWGGTRQGAYAAANAHIEALTTTLRAQGWHAVAPAWGTWADDRTTSQETLDYLARIGLHQIPTDTALAALQQSLDVDDTLITITDVDWDQFHDVFTTRRAHPLLAELGSAQPHTSPTPTAIPDQLAAQLAGHPPQHQLAILTTLTLNATATVLAHPDAATLDPDLPFKNLGIDSLTALQLRNRLAAMTGLPLPATLVFDHPTPTTIAQHLMGLLSGTAATPVTAPLAAHTDEPIAVVGMACRLPGGVDSAQALWELVHNGIDAVGAFPSDRGWDLAGLFDPDPDAVGKTYTRSGAFLTDAAGFDAEFFGISPREATAMDPQQRLLLEVCWEALETAGIDPTTLQGSDTGVFAGTWAQPHPTNTADGVEGYGLTGAATSVASGRVAYVLGLQGPAITIDTACSSSLVATHLACQSLRNNESSLALAGGVTVMSTPAPFIEFARQRGLAADGRCKPFAAAADGTGWGEGAAVLVLERLSDAHHHHHRVLAVIAGSAINQDGASNGLTAPNGPAQQRVITQAAANAAIPLDHVDVVEAHGTGTTLGDPIEAGALLATYGASPHRQHPLWLGSVKSNIGHTQAAAGTAGLIKMITALNHAVLPPTLHVDQPSPHIDWSTGTIRLLTTPSHGQAPITPAPQQCPPSASAAPTHT</sequence>
<dbReference type="PROSITE" id="PS52004">
    <property type="entry name" value="KS3_2"/>
    <property type="match status" value="1"/>
</dbReference>
<dbReference type="CDD" id="cd00833">
    <property type="entry name" value="PKS"/>
    <property type="match status" value="1"/>
</dbReference>
<organism evidence="7 8">
    <name type="scientific">Mycobacterium lacus</name>
    <dbReference type="NCBI Taxonomy" id="169765"/>
    <lineage>
        <taxon>Bacteria</taxon>
        <taxon>Bacillati</taxon>
        <taxon>Actinomycetota</taxon>
        <taxon>Actinomycetes</taxon>
        <taxon>Mycobacteriales</taxon>
        <taxon>Mycobacteriaceae</taxon>
        <taxon>Mycobacterium</taxon>
    </lineage>
</organism>
<dbReference type="InterPro" id="IPR036736">
    <property type="entry name" value="ACP-like_sf"/>
</dbReference>
<evidence type="ECO:0000259" key="6">
    <source>
        <dbReference type="PROSITE" id="PS52004"/>
    </source>
</evidence>
<evidence type="ECO:0000313" key="7">
    <source>
        <dbReference type="EMBL" id="BBX96734.1"/>
    </source>
</evidence>
<dbReference type="SUPFAM" id="SSF53901">
    <property type="entry name" value="Thiolase-like"/>
    <property type="match status" value="1"/>
</dbReference>
<dbReference type="AlphaFoldDB" id="A0A7I7NJH7"/>
<dbReference type="Pfam" id="PF00550">
    <property type="entry name" value="PP-binding"/>
    <property type="match status" value="1"/>
</dbReference>
<evidence type="ECO:0000256" key="3">
    <source>
        <dbReference type="ARBA" id="ARBA00022679"/>
    </source>
</evidence>
<dbReference type="SMART" id="SM00827">
    <property type="entry name" value="PKS_AT"/>
    <property type="match status" value="1"/>
</dbReference>
<dbReference type="CDD" id="cd08952">
    <property type="entry name" value="KR_1_SDR_x"/>
    <property type="match status" value="1"/>
</dbReference>
<dbReference type="InterPro" id="IPR050091">
    <property type="entry name" value="PKS_NRPS_Biosynth_Enz"/>
</dbReference>
<dbReference type="KEGG" id="mlj:MLAC_20280"/>
<keyword evidence="3" id="KW-0808">Transferase</keyword>
<evidence type="ECO:0000259" key="5">
    <source>
        <dbReference type="PROSITE" id="PS50075"/>
    </source>
</evidence>
<protein>
    <recommendedName>
        <fullName evidence="9">Polyketide synthase</fullName>
    </recommendedName>
</protein>
<feature type="region of interest" description="Disordered" evidence="4">
    <location>
        <begin position="1196"/>
        <end position="1222"/>
    </location>
</feature>
<gene>
    <name evidence="7" type="ORF">MLAC_20280</name>
</gene>
<keyword evidence="2" id="KW-0597">Phosphoprotein</keyword>
<dbReference type="SMART" id="SM00822">
    <property type="entry name" value="PKS_KR"/>
    <property type="match status" value="1"/>
</dbReference>
<dbReference type="InterPro" id="IPR014031">
    <property type="entry name" value="Ketoacyl_synth_C"/>
</dbReference>
<dbReference type="Pfam" id="PF02801">
    <property type="entry name" value="Ketoacyl-synt_C"/>
    <property type="match status" value="1"/>
</dbReference>
<proteinExistence type="predicted"/>
<dbReference type="SMART" id="SM00823">
    <property type="entry name" value="PKS_PP"/>
    <property type="match status" value="1"/>
</dbReference>
<dbReference type="InterPro" id="IPR016035">
    <property type="entry name" value="Acyl_Trfase/lysoPLipase"/>
</dbReference>
<feature type="domain" description="Carrier" evidence="5">
    <location>
        <begin position="712"/>
        <end position="787"/>
    </location>
</feature>
<dbReference type="Gene3D" id="3.30.70.3290">
    <property type="match status" value="1"/>
</dbReference>
<accession>A0A7I7NJH7</accession>
<dbReference type="SUPFAM" id="SSF52151">
    <property type="entry name" value="FabD/lysophospholipase-like"/>
    <property type="match status" value="1"/>
</dbReference>
<dbReference type="Proteomes" id="UP000466396">
    <property type="component" value="Chromosome"/>
</dbReference>
<dbReference type="InterPro" id="IPR016039">
    <property type="entry name" value="Thiolase-like"/>
</dbReference>
<dbReference type="InterPro" id="IPR036291">
    <property type="entry name" value="NAD(P)-bd_dom_sf"/>
</dbReference>
<feature type="compositionally biased region" description="Low complexity" evidence="4">
    <location>
        <begin position="1212"/>
        <end position="1222"/>
    </location>
</feature>
<evidence type="ECO:0000256" key="4">
    <source>
        <dbReference type="SAM" id="MobiDB-lite"/>
    </source>
</evidence>
<keyword evidence="1" id="KW-0596">Phosphopantetheine</keyword>
<keyword evidence="8" id="KW-1185">Reference proteome</keyword>
<dbReference type="Gene3D" id="3.40.366.10">
    <property type="entry name" value="Malonyl-Coenzyme A Acyl Carrier Protein, domain 2"/>
    <property type="match status" value="1"/>
</dbReference>
<dbReference type="GO" id="GO:0006633">
    <property type="term" value="P:fatty acid biosynthetic process"/>
    <property type="evidence" value="ECO:0007669"/>
    <property type="project" value="TreeGrafter"/>
</dbReference>
<dbReference type="SUPFAM" id="SSF51735">
    <property type="entry name" value="NAD(P)-binding Rossmann-fold domains"/>
    <property type="match status" value="2"/>
</dbReference>
<feature type="domain" description="Ketosynthase family 3 (KS3)" evidence="6">
    <location>
        <begin position="804"/>
        <end position="1222"/>
    </location>
</feature>
<dbReference type="Pfam" id="PF00698">
    <property type="entry name" value="Acyl_transf_1"/>
    <property type="match status" value="1"/>
</dbReference>
<dbReference type="FunFam" id="3.40.47.10:FF:000019">
    <property type="entry name" value="Polyketide synthase type I"/>
    <property type="match status" value="1"/>
</dbReference>
<name>A0A7I7NJH7_9MYCO</name>
<dbReference type="InterPro" id="IPR013968">
    <property type="entry name" value="PKS_KR"/>
</dbReference>
<dbReference type="InterPro" id="IPR001227">
    <property type="entry name" value="Ac_transferase_dom_sf"/>
</dbReference>
<dbReference type="GO" id="GO:0031177">
    <property type="term" value="F:phosphopantetheine binding"/>
    <property type="evidence" value="ECO:0007669"/>
    <property type="project" value="InterPro"/>
</dbReference>
<dbReference type="InterPro" id="IPR014030">
    <property type="entry name" value="Ketoacyl_synth_N"/>
</dbReference>
<dbReference type="GO" id="GO:0004312">
    <property type="term" value="F:fatty acid synthase activity"/>
    <property type="evidence" value="ECO:0007669"/>
    <property type="project" value="TreeGrafter"/>
</dbReference>
<dbReference type="PANTHER" id="PTHR43775">
    <property type="entry name" value="FATTY ACID SYNTHASE"/>
    <property type="match status" value="1"/>
</dbReference>
<dbReference type="Gene3D" id="1.10.1200.10">
    <property type="entry name" value="ACP-like"/>
    <property type="match status" value="1"/>
</dbReference>
<dbReference type="Pfam" id="PF08659">
    <property type="entry name" value="KR"/>
    <property type="match status" value="1"/>
</dbReference>
<dbReference type="PANTHER" id="PTHR43775:SF51">
    <property type="entry name" value="INACTIVE PHENOLPHTHIOCEROL SYNTHESIS POLYKETIDE SYNTHASE TYPE I PKS1-RELATED"/>
    <property type="match status" value="1"/>
</dbReference>
<dbReference type="InterPro" id="IPR057326">
    <property type="entry name" value="KR_dom"/>
</dbReference>
<dbReference type="SUPFAM" id="SSF47336">
    <property type="entry name" value="ACP-like"/>
    <property type="match status" value="1"/>
</dbReference>
<dbReference type="Pfam" id="PF00109">
    <property type="entry name" value="ketoacyl-synt"/>
    <property type="match status" value="1"/>
</dbReference>
<evidence type="ECO:0008006" key="9">
    <source>
        <dbReference type="Google" id="ProtNLM"/>
    </source>
</evidence>
<evidence type="ECO:0000313" key="8">
    <source>
        <dbReference type="Proteomes" id="UP000466396"/>
    </source>
</evidence>
<dbReference type="SMART" id="SM00825">
    <property type="entry name" value="PKS_KS"/>
    <property type="match status" value="1"/>
</dbReference>
<dbReference type="Gene3D" id="3.40.47.10">
    <property type="match status" value="1"/>
</dbReference>
<dbReference type="InterPro" id="IPR020841">
    <property type="entry name" value="PKS_Beta-ketoAc_synthase_dom"/>
</dbReference>
<dbReference type="SMART" id="SM01294">
    <property type="entry name" value="PKS_PP_betabranch"/>
    <property type="match status" value="1"/>
</dbReference>
<dbReference type="InterPro" id="IPR009081">
    <property type="entry name" value="PP-bd_ACP"/>
</dbReference>
<dbReference type="InterPro" id="IPR020806">
    <property type="entry name" value="PKS_PP-bd"/>
</dbReference>
<evidence type="ECO:0000256" key="1">
    <source>
        <dbReference type="ARBA" id="ARBA00022450"/>
    </source>
</evidence>
<dbReference type="EMBL" id="AP022581">
    <property type="protein sequence ID" value="BBX96734.1"/>
    <property type="molecule type" value="Genomic_DNA"/>
</dbReference>
<evidence type="ECO:0000256" key="2">
    <source>
        <dbReference type="ARBA" id="ARBA00022553"/>
    </source>
</evidence>
<reference evidence="7 8" key="1">
    <citation type="journal article" date="2019" name="Emerg. Microbes Infect.">
        <title>Comprehensive subspecies identification of 175 nontuberculous mycobacteria species based on 7547 genomic profiles.</title>
        <authorList>
            <person name="Matsumoto Y."/>
            <person name="Kinjo T."/>
            <person name="Motooka D."/>
            <person name="Nabeya D."/>
            <person name="Jung N."/>
            <person name="Uechi K."/>
            <person name="Horii T."/>
            <person name="Iida T."/>
            <person name="Fujita J."/>
            <person name="Nakamura S."/>
        </authorList>
    </citation>
    <scope>NUCLEOTIDE SEQUENCE [LARGE SCALE GENOMIC DNA]</scope>
    <source>
        <strain evidence="7 8">JCM 15657</strain>
    </source>
</reference>